<dbReference type="Proteomes" id="UP000821598">
    <property type="component" value="Unassembled WGS sequence"/>
</dbReference>
<reference evidence="2 3" key="1">
    <citation type="submission" date="2019-08" db="EMBL/GenBank/DDBJ databases">
        <title>Paraburkholderia simonii sp. nov. and P. youngii sp. nov. Brazilian and Mexican Mimosa-associated rhizobia.</title>
        <authorList>
            <person name="Mavima L."/>
            <person name="Beukes C.W."/>
            <person name="Palmer M."/>
            <person name="De Meyer S.E."/>
            <person name="James E.K."/>
            <person name="Maluk M."/>
            <person name="Avontuur J.R."/>
            <person name="Chan W.Y."/>
            <person name="Venter S.N."/>
            <person name="Steenkamp E.T."/>
        </authorList>
    </citation>
    <scope>NUCLEOTIDE SEQUENCE [LARGE SCALE GENOMIC DNA]</scope>
    <source>
        <strain evidence="2 3">JPY454</strain>
    </source>
</reference>
<evidence type="ECO:0000256" key="1">
    <source>
        <dbReference type="SAM" id="MobiDB-lite"/>
    </source>
</evidence>
<feature type="region of interest" description="Disordered" evidence="1">
    <location>
        <begin position="74"/>
        <end position="110"/>
    </location>
</feature>
<dbReference type="EMBL" id="VOMC01000027">
    <property type="protein sequence ID" value="NVI06873.1"/>
    <property type="molecule type" value="Genomic_DNA"/>
</dbReference>
<comment type="caution">
    <text evidence="2">The sequence shown here is derived from an EMBL/GenBank/DDBJ whole genome shotgun (WGS) entry which is preliminary data.</text>
</comment>
<proteinExistence type="predicted"/>
<keyword evidence="3" id="KW-1185">Reference proteome</keyword>
<protein>
    <recommendedName>
        <fullName evidence="4">Type II toxin-antitoxin system RelE/ParE family toxin</fullName>
    </recommendedName>
</protein>
<evidence type="ECO:0008006" key="4">
    <source>
        <dbReference type="Google" id="ProtNLM"/>
    </source>
</evidence>
<evidence type="ECO:0000313" key="2">
    <source>
        <dbReference type="EMBL" id="NVI06873.1"/>
    </source>
</evidence>
<sequence>MRISIVWSGGSPCSEKISALLTAVNRLETTALYAQVATDLLHEVTSPLERLPARFPGALQAGLGRTFASGPPRQMPWWLDGRLEPGGRPRSARRRGNPTGMCRLETDPPG</sequence>
<accession>A0ABX2NRQ9</accession>
<name>A0ABX2NRQ9_9BURK</name>
<evidence type="ECO:0000313" key="3">
    <source>
        <dbReference type="Proteomes" id="UP000821598"/>
    </source>
</evidence>
<organism evidence="2 3">
    <name type="scientific">Paraburkholderia youngii</name>
    <dbReference type="NCBI Taxonomy" id="2782701"/>
    <lineage>
        <taxon>Bacteria</taxon>
        <taxon>Pseudomonadati</taxon>
        <taxon>Pseudomonadota</taxon>
        <taxon>Betaproteobacteria</taxon>
        <taxon>Burkholderiales</taxon>
        <taxon>Burkholderiaceae</taxon>
        <taxon>Paraburkholderia</taxon>
    </lineage>
</organism>
<gene>
    <name evidence="2" type="ORF">FSB64_24550</name>
</gene>